<reference evidence="2" key="1">
    <citation type="journal article" date="2021" name="PeerJ">
        <title>Extensive microbial diversity within the chicken gut microbiome revealed by metagenomics and culture.</title>
        <authorList>
            <person name="Gilroy R."/>
            <person name="Ravi A."/>
            <person name="Getino M."/>
            <person name="Pursley I."/>
            <person name="Horton D.L."/>
            <person name="Alikhan N.F."/>
            <person name="Baker D."/>
            <person name="Gharbi K."/>
            <person name="Hall N."/>
            <person name="Watson M."/>
            <person name="Adriaenssens E.M."/>
            <person name="Foster-Nyarko E."/>
            <person name="Jarju S."/>
            <person name="Secka A."/>
            <person name="Antonio M."/>
            <person name="Oren A."/>
            <person name="Chaudhuri R.R."/>
            <person name="La Ragione R."/>
            <person name="Hildebrand F."/>
            <person name="Pallen M.J."/>
        </authorList>
    </citation>
    <scope>NUCLEOTIDE SEQUENCE</scope>
    <source>
        <strain evidence="2">ChiGjej5B5-7349</strain>
    </source>
</reference>
<dbReference type="Gene3D" id="3.10.350.10">
    <property type="entry name" value="LysM domain"/>
    <property type="match status" value="1"/>
</dbReference>
<accession>A0A921MF30</accession>
<evidence type="ECO:0000313" key="2">
    <source>
        <dbReference type="EMBL" id="HJG80184.1"/>
    </source>
</evidence>
<dbReference type="EMBL" id="DYUK01000153">
    <property type="protein sequence ID" value="HJG80184.1"/>
    <property type="molecule type" value="Genomic_DNA"/>
</dbReference>
<sequence>MSAAVLTRQTQVRPAAAVRGTADGAGRTSARRIGATQRARLIRTACLAAVLLAVLLGVLAAVWSPTAAAEEAGPAPQTVTVVVEEGESLWSVVVDRSYDRDPRVVLDEVQTLNGMSTGVVHPGQVLELPAR</sequence>
<proteinExistence type="predicted"/>
<gene>
    <name evidence="2" type="ORF">K8V08_07205</name>
</gene>
<name>A0A921MF30_9MICO</name>
<evidence type="ECO:0000313" key="3">
    <source>
        <dbReference type="Proteomes" id="UP000784435"/>
    </source>
</evidence>
<comment type="caution">
    <text evidence="2">The sequence shown here is derived from an EMBL/GenBank/DDBJ whole genome shotgun (WGS) entry which is preliminary data.</text>
</comment>
<dbReference type="AlphaFoldDB" id="A0A921MF30"/>
<evidence type="ECO:0000256" key="1">
    <source>
        <dbReference type="SAM" id="Phobius"/>
    </source>
</evidence>
<keyword evidence="1" id="KW-0472">Membrane</keyword>
<dbReference type="InterPro" id="IPR036779">
    <property type="entry name" value="LysM_dom_sf"/>
</dbReference>
<protein>
    <submittedName>
        <fullName evidence="2">LysM peptidoglycan-binding domain-containing protein</fullName>
    </submittedName>
</protein>
<organism evidence="2 3">
    <name type="scientific">Brevibacterium senegalense</name>
    <dbReference type="NCBI Taxonomy" id="1033736"/>
    <lineage>
        <taxon>Bacteria</taxon>
        <taxon>Bacillati</taxon>
        <taxon>Actinomycetota</taxon>
        <taxon>Actinomycetes</taxon>
        <taxon>Micrococcales</taxon>
        <taxon>Brevibacteriaceae</taxon>
        <taxon>Brevibacterium</taxon>
    </lineage>
</organism>
<keyword evidence="1" id="KW-0812">Transmembrane</keyword>
<dbReference type="Proteomes" id="UP000784435">
    <property type="component" value="Unassembled WGS sequence"/>
</dbReference>
<reference evidence="2" key="2">
    <citation type="submission" date="2021-09" db="EMBL/GenBank/DDBJ databases">
        <authorList>
            <person name="Gilroy R."/>
        </authorList>
    </citation>
    <scope>NUCLEOTIDE SEQUENCE</scope>
    <source>
        <strain evidence="2">ChiGjej5B5-7349</strain>
    </source>
</reference>
<keyword evidence="1" id="KW-1133">Transmembrane helix</keyword>
<feature type="transmembrane region" description="Helical" evidence="1">
    <location>
        <begin position="41"/>
        <end position="63"/>
    </location>
</feature>